<evidence type="ECO:0000313" key="9">
    <source>
        <dbReference type="Proteomes" id="UP001152885"/>
    </source>
</evidence>
<keyword evidence="2 6" id="KW-0812">Transmembrane</keyword>
<organism evidence="8 9">
    <name type="scientific">Candida verbasci</name>
    <dbReference type="NCBI Taxonomy" id="1227364"/>
    <lineage>
        <taxon>Eukaryota</taxon>
        <taxon>Fungi</taxon>
        <taxon>Dikarya</taxon>
        <taxon>Ascomycota</taxon>
        <taxon>Saccharomycotina</taxon>
        <taxon>Pichiomycetes</taxon>
        <taxon>Debaryomycetaceae</taxon>
        <taxon>Candida/Lodderomyces clade</taxon>
        <taxon>Candida</taxon>
    </lineage>
</organism>
<evidence type="ECO:0000256" key="3">
    <source>
        <dbReference type="ARBA" id="ARBA00022989"/>
    </source>
</evidence>
<dbReference type="Pfam" id="PF04991">
    <property type="entry name" value="LicD"/>
    <property type="match status" value="1"/>
</dbReference>
<evidence type="ECO:0000256" key="6">
    <source>
        <dbReference type="SAM" id="Phobius"/>
    </source>
</evidence>
<dbReference type="EMBL" id="CANTUO010000003">
    <property type="protein sequence ID" value="CAI5758815.1"/>
    <property type="molecule type" value="Genomic_DNA"/>
</dbReference>
<keyword evidence="3 6" id="KW-1133">Transmembrane helix</keyword>
<evidence type="ECO:0000256" key="5">
    <source>
        <dbReference type="SAM" id="MobiDB-lite"/>
    </source>
</evidence>
<accession>A0A9W4TYT7</accession>
<keyword evidence="4 6" id="KW-0472">Membrane</keyword>
<evidence type="ECO:0000256" key="4">
    <source>
        <dbReference type="ARBA" id="ARBA00023136"/>
    </source>
</evidence>
<evidence type="ECO:0000256" key="2">
    <source>
        <dbReference type="ARBA" id="ARBA00022692"/>
    </source>
</evidence>
<dbReference type="InterPro" id="IPR009644">
    <property type="entry name" value="FKTN/MNN4/W02B3.4-1"/>
</dbReference>
<dbReference type="GO" id="GO:0009100">
    <property type="term" value="P:glycoprotein metabolic process"/>
    <property type="evidence" value="ECO:0007669"/>
    <property type="project" value="UniProtKB-ARBA"/>
</dbReference>
<protein>
    <recommendedName>
        <fullName evidence="7">LicD/FKTN/FKRP nucleotidyltransferase domain-containing protein</fullName>
    </recommendedName>
</protein>
<dbReference type="Proteomes" id="UP001152885">
    <property type="component" value="Unassembled WGS sequence"/>
</dbReference>
<feature type="region of interest" description="Disordered" evidence="5">
    <location>
        <begin position="833"/>
        <end position="862"/>
    </location>
</feature>
<reference evidence="8" key="1">
    <citation type="submission" date="2022-12" db="EMBL/GenBank/DDBJ databases">
        <authorList>
            <person name="Brejova B."/>
        </authorList>
    </citation>
    <scope>NUCLEOTIDE SEQUENCE</scope>
</reference>
<gene>
    <name evidence="8" type="ORF">CANVERA_P3327</name>
</gene>
<dbReference type="PANTHER" id="PTHR15407">
    <property type="entry name" value="FUKUTIN-RELATED"/>
    <property type="match status" value="1"/>
</dbReference>
<comment type="caution">
    <text evidence="8">The sequence shown here is derived from an EMBL/GenBank/DDBJ whole genome shotgun (WGS) entry which is preliminary data.</text>
</comment>
<dbReference type="PANTHER" id="PTHR15407:SF28">
    <property type="entry name" value="RIBITOL-5-PHOSPHATE TRANSFERASE FKTN"/>
    <property type="match status" value="1"/>
</dbReference>
<evidence type="ECO:0000256" key="1">
    <source>
        <dbReference type="ARBA" id="ARBA00004167"/>
    </source>
</evidence>
<dbReference type="InterPro" id="IPR007074">
    <property type="entry name" value="LicD/FKTN/FKRP_NTP_transf"/>
</dbReference>
<feature type="compositionally biased region" description="Basic and acidic residues" evidence="5">
    <location>
        <begin position="838"/>
        <end position="852"/>
    </location>
</feature>
<dbReference type="GO" id="GO:0016020">
    <property type="term" value="C:membrane"/>
    <property type="evidence" value="ECO:0007669"/>
    <property type="project" value="UniProtKB-SubCell"/>
</dbReference>
<name>A0A9W4TYT7_9ASCO</name>
<dbReference type="OrthoDB" id="444255at2759"/>
<sequence>MIEIKLLKNIFLVVLFVNIFYFVKVYKLEEEKLIQLAIKHKNSINYHTDDEVPFHDQKPYHLLNTQEKIAYLLHKVSLNQDNNYWLANTKVENPSIDIDPKLYLPVNNSNERSWYYKSELFYEPRFILSVILDELKNQLLNLNPKNIKENDHLIKLPFSWSDWVDLTMLNEEISKSIDEKRNCKWLQAKANKKTKYSKWCQNLLDLSDEEIEEIGIAREDLPGFIVRNSPMNKAPHREVMLQGKAHLFTSQENPISVIFLAKNGTYEAQLINKRQRLIHTDLFEKYLIRRGINPNNIEDMMKINMNPQVEFNELLNAIKPRPLNPDDDIHKMRQITKQTDTNVSRELYLDKDSFHYKQEEVDEQLSDYELRLNKIDESISNELKYDPAVISENRLNRHELNHYEGLKYANKFPVAKEPTYYKLATLKKNKFNQDAGWHYEWRFFNGALRYIKDETWTTEQLEVREQIILDRLLRNWFRFAEEKGIISWIAHGPLLSWYWDGLMFPFDIDIDIQMPSSELNRLSANYNMTLIVEDIDEGFGKYLIDCAAFLHHRDLAAKDNHIDARFIDVDTGTYIDITGIGINNERPPSEYDAYIRRKKQKGESVELYMDRRKHWLNFEKIDPLRYSLIGGVPVYVPNDILSMLNHEYSRGTKSYYFNGYYYVPSLRLWIQQDKLTKIFKPEQILDKKGEVNRSKLVDLVKELDDEGKLKILEMNEDILIEYYLTHKLTTLHEVEKKFMLDHSLQQSILNLTYNEEYHYLTSKFKMSKPIRKSLFDFEYYSRFRYMEKGEENNEPVEIIEILEEEEKQNQAELLKQQAEEARLKQEEFLMEQGQQLEQQHKEFEETWVETRPEQANADQPTVEELVDDKEQLLNSNDEIPLND</sequence>
<keyword evidence="9" id="KW-1185">Reference proteome</keyword>
<evidence type="ECO:0000313" key="8">
    <source>
        <dbReference type="EMBL" id="CAI5758815.1"/>
    </source>
</evidence>
<evidence type="ECO:0000259" key="7">
    <source>
        <dbReference type="Pfam" id="PF04991"/>
    </source>
</evidence>
<feature type="domain" description="LicD/FKTN/FKRP nucleotidyltransferase" evidence="7">
    <location>
        <begin position="481"/>
        <end position="592"/>
    </location>
</feature>
<proteinExistence type="predicted"/>
<dbReference type="AlphaFoldDB" id="A0A9W4TYT7"/>
<feature type="transmembrane region" description="Helical" evidence="6">
    <location>
        <begin position="6"/>
        <end position="23"/>
    </location>
</feature>
<comment type="subcellular location">
    <subcellularLocation>
        <location evidence="1">Membrane</location>
        <topology evidence="1">Single-pass membrane protein</topology>
    </subcellularLocation>
</comment>